<reference evidence="3 4" key="1">
    <citation type="submission" date="2016-07" db="EMBL/GenBank/DDBJ databases">
        <title>High microdiversification within the ubiquitous acI lineage of Actinobacteria.</title>
        <authorList>
            <person name="Neuenschwander S.M."/>
            <person name="Salcher M."/>
            <person name="Ghai R."/>
            <person name="Pernthaler J."/>
        </authorList>
    </citation>
    <scope>NUCLEOTIDE SEQUENCE [LARGE SCALE GENOMIC DNA]</scope>
    <source>
        <strain evidence="3">MMS-IIB-76</strain>
    </source>
</reference>
<proteinExistence type="predicted"/>
<feature type="region of interest" description="Disordered" evidence="1">
    <location>
        <begin position="72"/>
        <end position="93"/>
    </location>
</feature>
<protein>
    <submittedName>
        <fullName evidence="3">PGPGW superfamily protein</fullName>
    </submittedName>
</protein>
<name>A0AAC9YUX1_9ACTN</name>
<keyword evidence="2" id="KW-0812">Transmembrane</keyword>
<keyword evidence="2" id="KW-0472">Membrane</keyword>
<sequence length="93" mass="10364">MTQKSKFLATWKTLPAGMRKIIVSVIGFTLIVLGLLLIVLPGPFTIPFLVLGLAILALEFAWADRMLDQVKAQGKKVDPRKLLKRKPKNPEPN</sequence>
<feature type="transmembrane region" description="Helical" evidence="2">
    <location>
        <begin position="46"/>
        <end position="63"/>
    </location>
</feature>
<gene>
    <name evidence="3" type="ORF">A1sIIB76_01475</name>
</gene>
<feature type="transmembrane region" description="Helical" evidence="2">
    <location>
        <begin position="21"/>
        <end position="40"/>
    </location>
</feature>
<evidence type="ECO:0000313" key="3">
    <source>
        <dbReference type="EMBL" id="ASY22277.1"/>
    </source>
</evidence>
<dbReference type="RefSeq" id="WP_095696802.1">
    <property type="nucleotide sequence ID" value="NZ_CP016778.1"/>
</dbReference>
<dbReference type="Pfam" id="PF09656">
    <property type="entry name" value="PGPGW"/>
    <property type="match status" value="1"/>
</dbReference>
<dbReference type="AlphaFoldDB" id="A0AAC9YUX1"/>
<evidence type="ECO:0000256" key="2">
    <source>
        <dbReference type="SAM" id="Phobius"/>
    </source>
</evidence>
<dbReference type="EMBL" id="CP016778">
    <property type="protein sequence ID" value="ASY22277.1"/>
    <property type="molecule type" value="Genomic_DNA"/>
</dbReference>
<organism evidence="3 4">
    <name type="scientific">Candidatus Planktophila versatilis</name>
    <dbReference type="NCBI Taxonomy" id="1884905"/>
    <lineage>
        <taxon>Bacteria</taxon>
        <taxon>Bacillati</taxon>
        <taxon>Actinomycetota</taxon>
        <taxon>Actinomycetes</taxon>
        <taxon>Candidatus Nanopelagicales</taxon>
        <taxon>Candidatus Nanopelagicaceae</taxon>
        <taxon>Candidatus Planktophila</taxon>
    </lineage>
</organism>
<accession>A0AAC9YUX1</accession>
<evidence type="ECO:0000256" key="1">
    <source>
        <dbReference type="SAM" id="MobiDB-lite"/>
    </source>
</evidence>
<evidence type="ECO:0000313" key="4">
    <source>
        <dbReference type="Proteomes" id="UP000217194"/>
    </source>
</evidence>
<dbReference type="InterPro" id="IPR019099">
    <property type="entry name" value="Uncharacterised_PGPGW_TM"/>
</dbReference>
<dbReference type="Proteomes" id="UP000217194">
    <property type="component" value="Chromosome"/>
</dbReference>
<keyword evidence="2" id="KW-1133">Transmembrane helix</keyword>